<gene>
    <name evidence="1" type="ORF">HPB47_007730</name>
</gene>
<keyword evidence="2" id="KW-1185">Reference proteome</keyword>
<comment type="caution">
    <text evidence="1">The sequence shown here is derived from an EMBL/GenBank/DDBJ whole genome shotgun (WGS) entry which is preliminary data.</text>
</comment>
<organism evidence="1 2">
    <name type="scientific">Ixodes persulcatus</name>
    <name type="common">Taiga tick</name>
    <dbReference type="NCBI Taxonomy" id="34615"/>
    <lineage>
        <taxon>Eukaryota</taxon>
        <taxon>Metazoa</taxon>
        <taxon>Ecdysozoa</taxon>
        <taxon>Arthropoda</taxon>
        <taxon>Chelicerata</taxon>
        <taxon>Arachnida</taxon>
        <taxon>Acari</taxon>
        <taxon>Parasitiformes</taxon>
        <taxon>Ixodida</taxon>
        <taxon>Ixodoidea</taxon>
        <taxon>Ixodidae</taxon>
        <taxon>Ixodinae</taxon>
        <taxon>Ixodes</taxon>
    </lineage>
</organism>
<name>A0AC60P6P3_IXOPE</name>
<evidence type="ECO:0000313" key="2">
    <source>
        <dbReference type="Proteomes" id="UP000805193"/>
    </source>
</evidence>
<sequence length="143" mass="16100">MAPPRVVSHVRTPDTGARRSNNLNGMSQDENEVVPLKNVSSAILKKLIQWATYHKDEMLIVIDDDRRTVSSWDAEFFNVDQATLFQIILVADYLDIKDLLDAAYCVLTSCPVDKDVDVNVNVDDDDNFTRRQDDGVLVVNAMS</sequence>
<dbReference type="Proteomes" id="UP000805193">
    <property type="component" value="Unassembled WGS sequence"/>
</dbReference>
<accession>A0AC60P6P3</accession>
<protein>
    <submittedName>
        <fullName evidence="1">Uncharacterized protein</fullName>
    </submittedName>
</protein>
<evidence type="ECO:0000313" key="1">
    <source>
        <dbReference type="EMBL" id="KAG0415117.1"/>
    </source>
</evidence>
<dbReference type="EMBL" id="JABSTQ010011110">
    <property type="protein sequence ID" value="KAG0415117.1"/>
    <property type="molecule type" value="Genomic_DNA"/>
</dbReference>
<reference evidence="1 2" key="1">
    <citation type="journal article" date="2020" name="Cell">
        <title>Large-Scale Comparative Analyses of Tick Genomes Elucidate Their Genetic Diversity and Vector Capacities.</title>
        <authorList>
            <consortium name="Tick Genome and Microbiome Consortium (TIGMIC)"/>
            <person name="Jia N."/>
            <person name="Wang J."/>
            <person name="Shi W."/>
            <person name="Du L."/>
            <person name="Sun Y."/>
            <person name="Zhan W."/>
            <person name="Jiang J.F."/>
            <person name="Wang Q."/>
            <person name="Zhang B."/>
            <person name="Ji P."/>
            <person name="Bell-Sakyi L."/>
            <person name="Cui X.M."/>
            <person name="Yuan T.T."/>
            <person name="Jiang B.G."/>
            <person name="Yang W.F."/>
            <person name="Lam T.T."/>
            <person name="Chang Q.C."/>
            <person name="Ding S.J."/>
            <person name="Wang X.J."/>
            <person name="Zhu J.G."/>
            <person name="Ruan X.D."/>
            <person name="Zhao L."/>
            <person name="Wei J.T."/>
            <person name="Ye R.Z."/>
            <person name="Que T.C."/>
            <person name="Du C.H."/>
            <person name="Zhou Y.H."/>
            <person name="Cheng J.X."/>
            <person name="Dai P.F."/>
            <person name="Guo W.B."/>
            <person name="Han X.H."/>
            <person name="Huang E.J."/>
            <person name="Li L.F."/>
            <person name="Wei W."/>
            <person name="Gao Y.C."/>
            <person name="Liu J.Z."/>
            <person name="Shao H.Z."/>
            <person name="Wang X."/>
            <person name="Wang C.C."/>
            <person name="Yang T.C."/>
            <person name="Huo Q.B."/>
            <person name="Li W."/>
            <person name="Chen H.Y."/>
            <person name="Chen S.E."/>
            <person name="Zhou L.G."/>
            <person name="Ni X.B."/>
            <person name="Tian J.H."/>
            <person name="Sheng Y."/>
            <person name="Liu T."/>
            <person name="Pan Y.S."/>
            <person name="Xia L.Y."/>
            <person name="Li J."/>
            <person name="Zhao F."/>
            <person name="Cao W.C."/>
        </authorList>
    </citation>
    <scope>NUCLEOTIDE SEQUENCE [LARGE SCALE GENOMIC DNA]</scope>
    <source>
        <strain evidence="1">Iper-2018</strain>
    </source>
</reference>
<proteinExistence type="predicted"/>